<sequence>YIDPGWDSLKIYYEYGFRNRRNEALGFYVFFHYAEGDTWSSSQAYRLYSSSSSGFELINLSDTLYNGHNPGTGAVERPDSLQIAWIYFDNGEWGWAAAVDSVNLFAIDTSVGTITEGVLLTPPVAWYDLIKEDPSRTSWIGVKIRKGSAQDSIGIQIEYKESNSWSLVPDADLGWTNSSPHFDMSSDFNAVSIPFDGSVYDTLRLRLTFRSGTKASPTPVLKEIGIGSVSGAPTGIHNPNKPYRFLFTLKQNILRDNLTIEYEIPQETKVNIKVYDVSGRTVAEVFSGKKKPGVYSIQWQATAKTGKALPPGIYFLRFEAGKNKLMRKIIKVQ</sequence>
<dbReference type="Proteomes" id="UP000886050">
    <property type="component" value="Unassembled WGS sequence"/>
</dbReference>
<comment type="caution">
    <text evidence="2">The sequence shown here is derived from an EMBL/GenBank/DDBJ whole genome shotgun (WGS) entry which is preliminary data.</text>
</comment>
<accession>A0A7V5HNI7</accession>
<dbReference type="NCBIfam" id="TIGR04183">
    <property type="entry name" value="Por_Secre_tail"/>
    <property type="match status" value="1"/>
</dbReference>
<evidence type="ECO:0000313" key="2">
    <source>
        <dbReference type="EMBL" id="HHF53230.1"/>
    </source>
</evidence>
<dbReference type="Pfam" id="PF13860">
    <property type="entry name" value="FlgD_ig"/>
    <property type="match status" value="1"/>
</dbReference>
<evidence type="ECO:0000259" key="1">
    <source>
        <dbReference type="Pfam" id="PF13860"/>
    </source>
</evidence>
<dbReference type="InterPro" id="IPR025965">
    <property type="entry name" value="FlgD/Vpr_Ig-like"/>
</dbReference>
<reference evidence="2" key="1">
    <citation type="journal article" date="2020" name="mSystems">
        <title>Genome- and Community-Level Interaction Insights into Carbon Utilization and Element Cycling Functions of Hydrothermarchaeota in Hydrothermal Sediment.</title>
        <authorList>
            <person name="Zhou Z."/>
            <person name="Liu Y."/>
            <person name="Xu W."/>
            <person name="Pan J."/>
            <person name="Luo Z.H."/>
            <person name="Li M."/>
        </authorList>
    </citation>
    <scope>NUCLEOTIDE SEQUENCE [LARGE SCALE GENOMIC DNA]</scope>
    <source>
        <strain evidence="2">HyVt-96</strain>
    </source>
</reference>
<dbReference type="AlphaFoldDB" id="A0A7V5HNI7"/>
<gene>
    <name evidence="2" type="ORF">ENL43_02560</name>
</gene>
<organism evidence="2">
    <name type="scientific">candidate division WOR-3 bacterium</name>
    <dbReference type="NCBI Taxonomy" id="2052148"/>
    <lineage>
        <taxon>Bacteria</taxon>
        <taxon>Bacteria division WOR-3</taxon>
    </lineage>
</organism>
<feature type="non-terminal residue" evidence="2">
    <location>
        <position position="1"/>
    </location>
</feature>
<proteinExistence type="predicted"/>
<feature type="domain" description="FlgD/Vpr Ig-like" evidence="1">
    <location>
        <begin position="258"/>
        <end position="320"/>
    </location>
</feature>
<protein>
    <submittedName>
        <fullName evidence="2">T9SS type A sorting domain-containing protein</fullName>
    </submittedName>
</protein>
<name>A0A7V5HNI7_UNCW3</name>
<dbReference type="EMBL" id="DRTX01000132">
    <property type="protein sequence ID" value="HHF53230.1"/>
    <property type="molecule type" value="Genomic_DNA"/>
</dbReference>
<dbReference type="InterPro" id="IPR026444">
    <property type="entry name" value="Secre_tail"/>
</dbReference>
<dbReference type="Gene3D" id="2.60.40.4070">
    <property type="match status" value="1"/>
</dbReference>